<dbReference type="PANTHER" id="PTHR15233:SF1">
    <property type="entry name" value="ATP SYNTHASE SUBUNIT ATP5MJ, MITOCHONDRIAL"/>
    <property type="match status" value="1"/>
</dbReference>
<dbReference type="AlphaFoldDB" id="A0A671FJK3"/>
<evidence type="ECO:0000313" key="1">
    <source>
        <dbReference type="Ensembl" id="ENSRFEP00010025892.1"/>
    </source>
</evidence>
<keyword evidence="2" id="KW-1185">Reference proteome</keyword>
<dbReference type="OMA" id="VWIPMKT"/>
<dbReference type="Pfam" id="PF08039">
    <property type="entry name" value="Mit_proteolip"/>
    <property type="match status" value="1"/>
</dbReference>
<organism evidence="1 2">
    <name type="scientific">Rhinolophus ferrumequinum</name>
    <name type="common">Greater horseshoe bat</name>
    <dbReference type="NCBI Taxonomy" id="59479"/>
    <lineage>
        <taxon>Eukaryota</taxon>
        <taxon>Metazoa</taxon>
        <taxon>Chordata</taxon>
        <taxon>Craniata</taxon>
        <taxon>Vertebrata</taxon>
        <taxon>Euteleostomi</taxon>
        <taxon>Mammalia</taxon>
        <taxon>Eutheria</taxon>
        <taxon>Laurasiatheria</taxon>
        <taxon>Chiroptera</taxon>
        <taxon>Yinpterochiroptera</taxon>
        <taxon>Rhinolophoidea</taxon>
        <taxon>Rhinolophidae</taxon>
        <taxon>Rhinolophinae</taxon>
        <taxon>Rhinolophus</taxon>
    </lineage>
</organism>
<protein>
    <recommendedName>
        <fullName evidence="3">ATP synthase membrane subunit 6.8PL</fullName>
    </recommendedName>
</protein>
<dbReference type="Ensembl" id="ENSRFET00010028137.1">
    <property type="protein sequence ID" value="ENSRFEP00010025892.1"/>
    <property type="gene ID" value="ENSRFEG00010017220.1"/>
</dbReference>
<dbReference type="InterPro" id="IPR012574">
    <property type="entry name" value="ATP5MJ"/>
</dbReference>
<dbReference type="GO" id="GO:0005739">
    <property type="term" value="C:mitochondrion"/>
    <property type="evidence" value="ECO:0007669"/>
    <property type="project" value="InterPro"/>
</dbReference>
<name>A0A671FJK3_RHIFE</name>
<dbReference type="PANTHER" id="PTHR15233">
    <property type="entry name" value="MITOCHONDRIAL PROTEOLIPID"/>
    <property type="match status" value="1"/>
</dbReference>
<evidence type="ECO:0008006" key="3">
    <source>
        <dbReference type="Google" id="ProtNLM"/>
    </source>
</evidence>
<dbReference type="Proteomes" id="UP000472240">
    <property type="component" value="Chromosome 10"/>
</dbReference>
<evidence type="ECO:0000313" key="2">
    <source>
        <dbReference type="Proteomes" id="UP000472240"/>
    </source>
</evidence>
<sequence>MLQSLIKNVWVPMKACYTQVYQESWVGMGLMGFLVYKIRSTDNRSKALKASTSSVRWEYGTSRYTGRSAVSFVA</sequence>
<reference evidence="1" key="5">
    <citation type="submission" date="2025-09" db="UniProtKB">
        <authorList>
            <consortium name="Ensembl"/>
        </authorList>
    </citation>
    <scope>IDENTIFICATION</scope>
</reference>
<reference evidence="1" key="4">
    <citation type="submission" date="2025-08" db="UniProtKB">
        <authorList>
            <consortium name="Ensembl"/>
        </authorList>
    </citation>
    <scope>IDENTIFICATION</scope>
</reference>
<reference evidence="1 2" key="1">
    <citation type="journal article" date="2015" name="Annu Rev Anim Biosci">
        <title>The Genome 10K Project: a way forward.</title>
        <authorList>
            <person name="Koepfli K.P."/>
            <person name="Paten B."/>
            <person name="O'Brien S.J."/>
            <person name="Koepfli K.P."/>
            <person name="Paten B."/>
            <person name="Antunes A."/>
            <person name="Belov K."/>
            <person name="Bustamante C."/>
            <person name="Castoe T.A."/>
            <person name="Clawson H."/>
            <person name="Crawford A.J."/>
            <person name="Diekhans M."/>
            <person name="Distel D."/>
            <person name="Durbin R."/>
            <person name="Earl D."/>
            <person name="Fujita M.K."/>
            <person name="Gamble T."/>
            <person name="Georges A."/>
            <person name="Gemmell N."/>
            <person name="Gilbert M.T."/>
            <person name="Graves J.M."/>
            <person name="Green R.E."/>
            <person name="Hickey G."/>
            <person name="Jarvis E.D."/>
            <person name="Johnson W."/>
            <person name="Komissarov A."/>
            <person name="Korf I."/>
            <person name="Kuhn R."/>
            <person name="Larkin D.M."/>
            <person name="Lewin H."/>
            <person name="Lopez J.V."/>
            <person name="Ma J."/>
            <person name="Marques-Bonet T."/>
            <person name="Miller W."/>
            <person name="Murphy R."/>
            <person name="Pevzner P."/>
            <person name="Shapiro B."/>
            <person name="Steiner C."/>
            <person name="Tamazian G."/>
            <person name="Venkatesh B."/>
            <person name="Wang J."/>
            <person name="Wayne R."/>
            <person name="Wiley E."/>
            <person name="Yang H."/>
            <person name="Zhang G."/>
            <person name="Haussler D."/>
            <person name="Ryder O."/>
            <person name="O'Brien S.J."/>
        </authorList>
    </citation>
    <scope>NUCLEOTIDE SEQUENCE</scope>
</reference>
<accession>A0A671FJK3</accession>
<proteinExistence type="predicted"/>
<reference evidence="1 2" key="2">
    <citation type="journal article" date="2018" name="Annu Rev Anim Biosci">
        <title>Bat Biology, Genomes, and the Bat1K Project: To Generate Chromosome-Level Genomes for All Living Bat Species.</title>
        <authorList>
            <person name="Teeling E.C."/>
            <person name="Vernes S.C."/>
            <person name="Davalos L.M."/>
            <person name="Ray D.A."/>
            <person name="Gilbert M.T.P."/>
            <person name="Myers E."/>
        </authorList>
    </citation>
    <scope>NUCLEOTIDE SEQUENCE</scope>
</reference>
<dbReference type="InParanoid" id="A0A671FJK3"/>
<dbReference type="GeneTree" id="ENSGT00390000016760"/>
<reference evidence="2" key="3">
    <citation type="submission" date="2018-12" db="EMBL/GenBank/DDBJ databases">
        <title>G10K-VGP greater horseshoe bat female genome, primary haplotype.</title>
        <authorList>
            <person name="Teeling E."/>
            <person name="Myers G."/>
            <person name="Vernes S."/>
            <person name="Pippel M."/>
            <person name="Winkler S."/>
            <person name="Fedrigo O."/>
            <person name="Rhie A."/>
            <person name="Koren S."/>
            <person name="Phillippy A."/>
            <person name="Lewin H."/>
            <person name="Damas J."/>
            <person name="Howe K."/>
            <person name="Mountcastle J."/>
            <person name="Jarvis E.D."/>
        </authorList>
    </citation>
    <scope>NUCLEOTIDE SEQUENCE [LARGE SCALE GENOMIC DNA]</scope>
</reference>